<feature type="chain" id="PRO_5046670326" evidence="4">
    <location>
        <begin position="45"/>
        <end position="338"/>
    </location>
</feature>
<evidence type="ECO:0000256" key="4">
    <source>
        <dbReference type="SAM" id="SignalP"/>
    </source>
</evidence>
<feature type="signal peptide" evidence="4">
    <location>
        <begin position="1"/>
        <end position="44"/>
    </location>
</feature>
<evidence type="ECO:0000313" key="6">
    <source>
        <dbReference type="EMBL" id="MEM5289980.1"/>
    </source>
</evidence>
<dbReference type="PANTHER" id="PTHR33420:SF14">
    <property type="entry name" value="TYPE 1 FIMBRIN D-MANNOSE SPECIFIC ADHESIN"/>
    <property type="match status" value="1"/>
</dbReference>
<dbReference type="SUPFAM" id="SSF49401">
    <property type="entry name" value="Bacterial adhesins"/>
    <property type="match status" value="1"/>
</dbReference>
<dbReference type="InterPro" id="IPR000259">
    <property type="entry name" value="Adhesion_dom_fimbrial"/>
</dbReference>
<evidence type="ECO:0000256" key="1">
    <source>
        <dbReference type="ARBA" id="ARBA00004561"/>
    </source>
</evidence>
<dbReference type="Proteomes" id="UP001494588">
    <property type="component" value="Unassembled WGS sequence"/>
</dbReference>
<keyword evidence="7" id="KW-1185">Reference proteome</keyword>
<proteinExistence type="inferred from homology"/>
<dbReference type="PANTHER" id="PTHR33420">
    <property type="entry name" value="FIMBRIAL SUBUNIT ELFA-RELATED"/>
    <property type="match status" value="1"/>
</dbReference>
<sequence>MKHLMNVFFSASRGVRTRSAMAAACVTRMTAVLLLMLVGSQAMAAGTITFPASANLTFPASIAVSRDMPVGTVLSSQAVNVGLSASGVTCNVQKDVTVNGMPVPGNPLIYQTGAHGIGVHFYITSGWNGSWVDAPVSQTLTTPTGSTAHYLRADLVVSGAVSPGTVVSLPSMTVTFSGSCITTVSGTLTLTTGTAITVSSCSVTTPQLTFNLPKVYPKDLANTGATADDTTLPLTLNCPAGVKVAVTITDATTPTNRSTTLTLPRGSASGVGLQLLNGSTVIAYGPDSAVAGTTNQWSAGTATGGAMQIPLTARYVRTSGQLTPGSVSGVATFTMSYQ</sequence>
<keyword evidence="4" id="KW-0732">Signal</keyword>
<dbReference type="Pfam" id="PF00419">
    <property type="entry name" value="Fimbrial"/>
    <property type="match status" value="1"/>
</dbReference>
<dbReference type="Gene3D" id="2.60.40.3310">
    <property type="match status" value="1"/>
</dbReference>
<dbReference type="EMBL" id="JAZHGC010000031">
    <property type="protein sequence ID" value="MEM5289980.1"/>
    <property type="molecule type" value="Genomic_DNA"/>
</dbReference>
<name>A0ABU9QKH5_9BURK</name>
<evidence type="ECO:0000313" key="7">
    <source>
        <dbReference type="Proteomes" id="UP001494588"/>
    </source>
</evidence>
<protein>
    <submittedName>
        <fullName evidence="6">Fimbrial protein</fullName>
    </submittedName>
</protein>
<comment type="caution">
    <text evidence="6">The sequence shown here is derived from an EMBL/GenBank/DDBJ whole genome shotgun (WGS) entry which is preliminary data.</text>
</comment>
<organism evidence="6 7">
    <name type="scientific">Paraburkholderia sabiae</name>
    <dbReference type="NCBI Taxonomy" id="273251"/>
    <lineage>
        <taxon>Bacteria</taxon>
        <taxon>Pseudomonadati</taxon>
        <taxon>Pseudomonadota</taxon>
        <taxon>Betaproteobacteria</taxon>
        <taxon>Burkholderiales</taxon>
        <taxon>Burkholderiaceae</taxon>
        <taxon>Paraburkholderia</taxon>
    </lineage>
</organism>
<evidence type="ECO:0000259" key="5">
    <source>
        <dbReference type="Pfam" id="PF00419"/>
    </source>
</evidence>
<comment type="similarity">
    <text evidence="2">Belongs to the fimbrial protein family.</text>
</comment>
<reference evidence="6 7" key="1">
    <citation type="submission" date="2024-01" db="EMBL/GenBank/DDBJ databases">
        <title>The diversity of rhizobia nodulating Mimosa spp. in eleven states of Brazil covering several biomes is determined by host plant, location, and edaphic factors.</title>
        <authorList>
            <person name="Rouws L."/>
            <person name="Barauna A."/>
            <person name="Beukes C."/>
            <person name="De Faria S.M."/>
            <person name="Gross E."/>
            <person name="Dos Reis Junior F.B."/>
            <person name="Simon M."/>
            <person name="Maluk M."/>
            <person name="Odee D.W."/>
            <person name="Kenicer G."/>
            <person name="Young J.P.W."/>
            <person name="Reis V.M."/>
            <person name="Zilli J."/>
            <person name="James E.K."/>
        </authorList>
    </citation>
    <scope>NUCLEOTIDE SEQUENCE [LARGE SCALE GENOMIC DNA]</scope>
    <source>
        <strain evidence="6 7">JPY77</strain>
    </source>
</reference>
<evidence type="ECO:0000256" key="2">
    <source>
        <dbReference type="ARBA" id="ARBA00006671"/>
    </source>
</evidence>
<dbReference type="InterPro" id="IPR008966">
    <property type="entry name" value="Adhesion_dom_sf"/>
</dbReference>
<accession>A0ABU9QKH5</accession>
<keyword evidence="3" id="KW-0281">Fimbrium</keyword>
<evidence type="ECO:0000256" key="3">
    <source>
        <dbReference type="ARBA" id="ARBA00023263"/>
    </source>
</evidence>
<dbReference type="InterPro" id="IPR036937">
    <property type="entry name" value="Adhesion_dom_fimbrial_sf"/>
</dbReference>
<comment type="subcellular location">
    <subcellularLocation>
        <location evidence="1">Fimbrium</location>
    </subcellularLocation>
</comment>
<gene>
    <name evidence="6" type="ORF">V4C55_30090</name>
</gene>
<dbReference type="Gene3D" id="2.60.40.1090">
    <property type="entry name" value="Fimbrial-type adhesion domain"/>
    <property type="match status" value="1"/>
</dbReference>
<feature type="domain" description="Fimbrial-type adhesion" evidence="5">
    <location>
        <begin position="197"/>
        <end position="338"/>
    </location>
</feature>
<dbReference type="RefSeq" id="WP_201648270.1">
    <property type="nucleotide sequence ID" value="NZ_CAJHCS010000002.1"/>
</dbReference>
<dbReference type="InterPro" id="IPR050263">
    <property type="entry name" value="Bact_Fimbrial_Adh_Pro"/>
</dbReference>